<name>A0A2N3Y1E7_SACSN</name>
<dbReference type="AlphaFoldDB" id="A0A2N3Y1E7"/>
<reference evidence="2" key="1">
    <citation type="submission" date="2017-12" db="EMBL/GenBank/DDBJ databases">
        <title>Sequencing the genomes of 1000 Actinobacteria strains.</title>
        <authorList>
            <person name="Klenk H.-P."/>
        </authorList>
    </citation>
    <scope>NUCLEOTIDE SEQUENCE [LARGE SCALE GENOMIC DNA]</scope>
    <source>
        <strain evidence="2">DSM 44228</strain>
    </source>
</reference>
<feature type="compositionally biased region" description="Basic and acidic residues" evidence="1">
    <location>
        <begin position="37"/>
        <end position="46"/>
    </location>
</feature>
<proteinExistence type="predicted"/>
<protein>
    <submittedName>
        <fullName evidence="2">Uncharacterized protein</fullName>
    </submittedName>
</protein>
<evidence type="ECO:0000256" key="1">
    <source>
        <dbReference type="SAM" id="MobiDB-lite"/>
    </source>
</evidence>
<accession>A0A2N3Y1E7</accession>
<sequence length="58" mass="6336">MCVRGDTDFSLTANFDRWAGKADFVFGMDNNPALRGHAEALDEKGGHGWSARRKHSGA</sequence>
<evidence type="ECO:0000313" key="3">
    <source>
        <dbReference type="Proteomes" id="UP000233786"/>
    </source>
</evidence>
<dbReference type="EMBL" id="PJNB01000001">
    <property type="protein sequence ID" value="PKW16758.1"/>
    <property type="molecule type" value="Genomic_DNA"/>
</dbReference>
<keyword evidence="3" id="KW-1185">Reference proteome</keyword>
<gene>
    <name evidence="2" type="ORF">A8926_4639</name>
</gene>
<organism evidence="2 3">
    <name type="scientific">Saccharopolyspora spinosa</name>
    <dbReference type="NCBI Taxonomy" id="60894"/>
    <lineage>
        <taxon>Bacteria</taxon>
        <taxon>Bacillati</taxon>
        <taxon>Actinomycetota</taxon>
        <taxon>Actinomycetes</taxon>
        <taxon>Pseudonocardiales</taxon>
        <taxon>Pseudonocardiaceae</taxon>
        <taxon>Saccharopolyspora</taxon>
    </lineage>
</organism>
<feature type="region of interest" description="Disordered" evidence="1">
    <location>
        <begin position="37"/>
        <end position="58"/>
    </location>
</feature>
<evidence type="ECO:0000313" key="2">
    <source>
        <dbReference type="EMBL" id="PKW16758.1"/>
    </source>
</evidence>
<dbReference type="Proteomes" id="UP000233786">
    <property type="component" value="Unassembled WGS sequence"/>
</dbReference>
<comment type="caution">
    <text evidence="2">The sequence shown here is derived from an EMBL/GenBank/DDBJ whole genome shotgun (WGS) entry which is preliminary data.</text>
</comment>